<protein>
    <submittedName>
        <fullName evidence="1">DUF3558 domain-containing protein</fullName>
    </submittedName>
</protein>
<dbReference type="Proteomes" id="UP001597068">
    <property type="component" value="Unassembled WGS sequence"/>
</dbReference>
<accession>A0ABW3G8U8</accession>
<dbReference type="EMBL" id="JBHTIL010000001">
    <property type="protein sequence ID" value="MFD0926497.1"/>
    <property type="molecule type" value="Genomic_DNA"/>
</dbReference>
<evidence type="ECO:0000313" key="2">
    <source>
        <dbReference type="Proteomes" id="UP001597068"/>
    </source>
</evidence>
<gene>
    <name evidence="1" type="ORF">ACFQ04_12205</name>
</gene>
<reference evidence="2" key="1">
    <citation type="journal article" date="2019" name="Int. J. Syst. Evol. Microbiol.">
        <title>The Global Catalogue of Microorganisms (GCM) 10K type strain sequencing project: providing services to taxonomists for standard genome sequencing and annotation.</title>
        <authorList>
            <consortium name="The Broad Institute Genomics Platform"/>
            <consortium name="The Broad Institute Genome Sequencing Center for Infectious Disease"/>
            <person name="Wu L."/>
            <person name="Ma J."/>
        </authorList>
    </citation>
    <scope>NUCLEOTIDE SEQUENCE [LARGE SCALE GENOMIC DNA]</scope>
    <source>
        <strain evidence="2">CCUG 50873</strain>
    </source>
</reference>
<sequence>MTGVVTTVPFGQSPYAAHLPDVCNFVPDRLVQELGLVTKLKAFRGTQLVVQTCDMQGRDAQGTPTKSLDVSFYTNNIREVLDPKQVQVLQQEVPISPRVDATVKKSIPGSPDDETAIESCDIAWGTFFGAIVVSYQDFSGFKPSTCDIALSAAKTIVNSAPRSPSQMRASS</sequence>
<name>A0ABW3G8U8_9NOCA</name>
<organism evidence="1 2">
    <name type="scientific">Williamsia deligens</name>
    <dbReference type="NCBI Taxonomy" id="321325"/>
    <lineage>
        <taxon>Bacteria</taxon>
        <taxon>Bacillati</taxon>
        <taxon>Actinomycetota</taxon>
        <taxon>Actinomycetes</taxon>
        <taxon>Mycobacteriales</taxon>
        <taxon>Nocardiaceae</taxon>
        <taxon>Williamsia</taxon>
    </lineage>
</organism>
<keyword evidence="2" id="KW-1185">Reference proteome</keyword>
<comment type="caution">
    <text evidence="1">The sequence shown here is derived from an EMBL/GenBank/DDBJ whole genome shotgun (WGS) entry which is preliminary data.</text>
</comment>
<proteinExistence type="predicted"/>
<dbReference type="RefSeq" id="WP_253645631.1">
    <property type="nucleotide sequence ID" value="NZ_BAAAMO010000002.1"/>
</dbReference>
<evidence type="ECO:0000313" key="1">
    <source>
        <dbReference type="EMBL" id="MFD0926497.1"/>
    </source>
</evidence>